<dbReference type="InterPro" id="IPR011055">
    <property type="entry name" value="Dup_hybrid_motif"/>
</dbReference>
<dbReference type="GO" id="GO:0004222">
    <property type="term" value="F:metalloendopeptidase activity"/>
    <property type="evidence" value="ECO:0007669"/>
    <property type="project" value="TreeGrafter"/>
</dbReference>
<dbReference type="Gene3D" id="2.70.70.10">
    <property type="entry name" value="Glucose Permease (Domain IIA)"/>
    <property type="match status" value="1"/>
</dbReference>
<dbReference type="PANTHER" id="PTHR21666:SF289">
    <property type="entry name" value="L-ALA--D-GLU ENDOPEPTIDASE"/>
    <property type="match status" value="1"/>
</dbReference>
<dbReference type="InterPro" id="IPR050570">
    <property type="entry name" value="Cell_wall_metabolism_enzyme"/>
</dbReference>
<keyword evidence="1 4" id="KW-0732">Signal</keyword>
<feature type="coiled-coil region" evidence="2">
    <location>
        <begin position="46"/>
        <end position="115"/>
    </location>
</feature>
<evidence type="ECO:0000256" key="2">
    <source>
        <dbReference type="SAM" id="Coils"/>
    </source>
</evidence>
<evidence type="ECO:0000313" key="6">
    <source>
        <dbReference type="EMBL" id="CAE09311.1"/>
    </source>
</evidence>
<dbReference type="Gene3D" id="1.10.287.1490">
    <property type="match status" value="1"/>
</dbReference>
<feature type="compositionally biased region" description="Basic and acidic residues" evidence="3">
    <location>
        <begin position="238"/>
        <end position="258"/>
    </location>
</feature>
<evidence type="ECO:0000256" key="1">
    <source>
        <dbReference type="ARBA" id="ARBA00022729"/>
    </source>
</evidence>
<dbReference type="RefSeq" id="WP_011138111.1">
    <property type="nucleotide sequence ID" value="NC_005090.1"/>
</dbReference>
<feature type="chain" id="PRO_5004290120" description="M23ase beta-sheet core domain-containing protein" evidence="4">
    <location>
        <begin position="19"/>
        <end position="408"/>
    </location>
</feature>
<dbReference type="InterPro" id="IPR016047">
    <property type="entry name" value="M23ase_b-sheet_dom"/>
</dbReference>
<evidence type="ECO:0000256" key="4">
    <source>
        <dbReference type="SAM" id="SignalP"/>
    </source>
</evidence>
<keyword evidence="2" id="KW-0175">Coiled coil</keyword>
<evidence type="ECO:0000256" key="3">
    <source>
        <dbReference type="SAM" id="MobiDB-lite"/>
    </source>
</evidence>
<dbReference type="HOGENOM" id="CLU_688449_0_0_7"/>
<dbReference type="AlphaFoldDB" id="Q7MST7"/>
<evidence type="ECO:0000259" key="5">
    <source>
        <dbReference type="Pfam" id="PF01551"/>
    </source>
</evidence>
<dbReference type="eggNOG" id="COG4942">
    <property type="taxonomic scope" value="Bacteria"/>
</dbReference>
<feature type="region of interest" description="Disordered" evidence="3">
    <location>
        <begin position="238"/>
        <end position="260"/>
    </location>
</feature>
<proteinExistence type="predicted"/>
<dbReference type="KEGG" id="wsu:WS0148"/>
<dbReference type="CDD" id="cd12797">
    <property type="entry name" value="M23_peptidase"/>
    <property type="match status" value="1"/>
</dbReference>
<keyword evidence="7" id="KW-1185">Reference proteome</keyword>
<feature type="signal peptide" evidence="4">
    <location>
        <begin position="1"/>
        <end position="18"/>
    </location>
</feature>
<accession>Q7MST7</accession>
<dbReference type="STRING" id="273121.WS0148"/>
<protein>
    <recommendedName>
        <fullName evidence="5">M23ase beta-sheet core domain-containing protein</fullName>
    </recommendedName>
</protein>
<dbReference type="SUPFAM" id="SSF51261">
    <property type="entry name" value="Duplicated hybrid motif"/>
    <property type="match status" value="1"/>
</dbReference>
<dbReference type="Pfam" id="PF01551">
    <property type="entry name" value="Peptidase_M23"/>
    <property type="match status" value="1"/>
</dbReference>
<name>Q7MST7_WOLSU</name>
<feature type="domain" description="M23ase beta-sheet core" evidence="5">
    <location>
        <begin position="320"/>
        <end position="401"/>
    </location>
</feature>
<gene>
    <name evidence="6" type="ordered locus">WS0148</name>
</gene>
<organism evidence="7">
    <name type="scientific">Wolinella succinogenes (strain ATCC 29543 / DSM 1740 / CCUG 13145 / JCM 31913 / LMG 7466 / NCTC 11488 / FDC 602W)</name>
    <name type="common">Vibrio succinogenes</name>
    <dbReference type="NCBI Taxonomy" id="273121"/>
    <lineage>
        <taxon>Bacteria</taxon>
        <taxon>Pseudomonadati</taxon>
        <taxon>Campylobacterota</taxon>
        <taxon>Epsilonproteobacteria</taxon>
        <taxon>Campylobacterales</taxon>
        <taxon>Helicobacteraceae</taxon>
        <taxon>Wolinella</taxon>
    </lineage>
</organism>
<dbReference type="PANTHER" id="PTHR21666">
    <property type="entry name" value="PEPTIDASE-RELATED"/>
    <property type="match status" value="1"/>
</dbReference>
<sequence>MHSLLLLFFFLGALSLEAASIQTQINTKSGELKESLQKERTLSQKLETLGAEVNKQNQKITQLEKSIQEAGENIAKNEGEFKEREKELGELERRQEEIEQAKREIEQQLLEVIAQDVSFVMILNDHHPKSAEDLVFEEVFKALSQEMKKRVDGLTLKQSELAKESQRVGSTIAGIKKFIQTENEKRRRLDEMKKNQKELVASLAKEMKEYDAELKRVVQERESLKGILAKLNITKEQEEAKRRAKETTSKKSDPKEESVEGALEVRQVATSYHDVSTVKYTGERTIPPLERFEIERKFGPYYDPVYKMKVFNESVIFNALESDAKVRSVMDGKVVFAKETPMLKRVVIIEHKNSLHTIYAHLDKIAPTIKPGSPVKKGYIIGRTDGKLMFEVTQKDRHIDPMEFITVK</sequence>
<reference evidence="6 7" key="1">
    <citation type="journal article" date="2003" name="Proc. Natl. Acad. Sci. U.S.A.">
        <title>Complete genome sequence and analysis of Wolinella succinogenes.</title>
        <authorList>
            <person name="Baar C."/>
            <person name="Eppinger M."/>
            <person name="Raddatz G."/>
            <person name="Simon JM."/>
            <person name="Lanz C."/>
            <person name="Klimmek O."/>
            <person name="Nandakumar R."/>
            <person name="Gross R."/>
            <person name="Rosinus A."/>
            <person name="Keller H."/>
            <person name="Jagtap P."/>
            <person name="Linke B."/>
            <person name="Meyer F."/>
            <person name="Lederer H."/>
            <person name="Schuster S.C."/>
        </authorList>
    </citation>
    <scope>NUCLEOTIDE SEQUENCE [LARGE SCALE GENOMIC DNA]</scope>
    <source>
        <strain evidence="7">ATCC 29543 / DSM 1740 / CCUG 13145 / JCM 31913 / LMG 7466 / NCTC 11488 / FDC 602W</strain>
    </source>
</reference>
<dbReference type="EMBL" id="BX571657">
    <property type="protein sequence ID" value="CAE09311.1"/>
    <property type="molecule type" value="Genomic_DNA"/>
</dbReference>
<evidence type="ECO:0000313" key="7">
    <source>
        <dbReference type="Proteomes" id="UP000000422"/>
    </source>
</evidence>
<dbReference type="Proteomes" id="UP000000422">
    <property type="component" value="Chromosome"/>
</dbReference>